<dbReference type="AlphaFoldDB" id="A0A9D1Z6U5"/>
<dbReference type="EMBL" id="DXCO01000016">
    <property type="protein sequence ID" value="HIY77801.1"/>
    <property type="molecule type" value="Genomic_DNA"/>
</dbReference>
<proteinExistence type="predicted"/>
<evidence type="ECO:0000313" key="2">
    <source>
        <dbReference type="EMBL" id="HIY77801.1"/>
    </source>
</evidence>
<comment type="caution">
    <text evidence="2">The sequence shown here is derived from an EMBL/GenBank/DDBJ whole genome shotgun (WGS) entry which is preliminary data.</text>
</comment>
<sequence>MKVTVRSIVCGVFAFLTGLIAILGLLACVTEVTGGEYSENGFDFLSFESEIFVDGKEDLAWFAAVMGSFSLLQLLFAVVTMIVGAVSVAYPQCGKPATVLVVFTFVFTFIYMIWGIVGVSLYNGLNMTYQGKTLAYLPLIFTLFTMIAYAICRAKVPDIPLGRARMRPNTAPRFYAYPAQANMYMPSAGAAADRYGGAAPADARNAPPPAGGAMSEEKRLELFERYARLWKEGILSQEEFEAKKKELLKE</sequence>
<feature type="transmembrane region" description="Helical" evidence="1">
    <location>
        <begin position="58"/>
        <end position="90"/>
    </location>
</feature>
<evidence type="ECO:0000256" key="1">
    <source>
        <dbReference type="SAM" id="Phobius"/>
    </source>
</evidence>
<gene>
    <name evidence="2" type="ORF">H9728_02035</name>
</gene>
<reference evidence="2" key="2">
    <citation type="submission" date="2021-04" db="EMBL/GenBank/DDBJ databases">
        <authorList>
            <person name="Gilroy R."/>
        </authorList>
    </citation>
    <scope>NUCLEOTIDE SEQUENCE</scope>
    <source>
        <strain evidence="2">CHK199-9574</strain>
    </source>
</reference>
<feature type="transmembrane region" description="Helical" evidence="1">
    <location>
        <begin position="134"/>
        <end position="152"/>
    </location>
</feature>
<feature type="transmembrane region" description="Helical" evidence="1">
    <location>
        <begin position="97"/>
        <end position="122"/>
    </location>
</feature>
<organism evidence="2 3">
    <name type="scientific">Candidatus Borkfalkia excrementavium</name>
    <dbReference type="NCBI Taxonomy" id="2838505"/>
    <lineage>
        <taxon>Bacteria</taxon>
        <taxon>Bacillati</taxon>
        <taxon>Bacillota</taxon>
        <taxon>Clostridia</taxon>
        <taxon>Christensenellales</taxon>
        <taxon>Christensenellaceae</taxon>
        <taxon>Candidatus Borkfalkia</taxon>
    </lineage>
</organism>
<keyword evidence="1" id="KW-1133">Transmembrane helix</keyword>
<keyword evidence="1" id="KW-0472">Membrane</keyword>
<protein>
    <submittedName>
        <fullName evidence="2">SHOCT domain-containing protein</fullName>
    </submittedName>
</protein>
<accession>A0A9D1Z6U5</accession>
<dbReference type="Proteomes" id="UP000824135">
    <property type="component" value="Unassembled WGS sequence"/>
</dbReference>
<reference evidence="2" key="1">
    <citation type="journal article" date="2021" name="PeerJ">
        <title>Extensive microbial diversity within the chicken gut microbiome revealed by metagenomics and culture.</title>
        <authorList>
            <person name="Gilroy R."/>
            <person name="Ravi A."/>
            <person name="Getino M."/>
            <person name="Pursley I."/>
            <person name="Horton D.L."/>
            <person name="Alikhan N.F."/>
            <person name="Baker D."/>
            <person name="Gharbi K."/>
            <person name="Hall N."/>
            <person name="Watson M."/>
            <person name="Adriaenssens E.M."/>
            <person name="Foster-Nyarko E."/>
            <person name="Jarju S."/>
            <person name="Secka A."/>
            <person name="Antonio M."/>
            <person name="Oren A."/>
            <person name="Chaudhuri R.R."/>
            <person name="La Ragione R."/>
            <person name="Hildebrand F."/>
            <person name="Pallen M.J."/>
        </authorList>
    </citation>
    <scope>NUCLEOTIDE SEQUENCE</scope>
    <source>
        <strain evidence="2">CHK199-9574</strain>
    </source>
</reference>
<name>A0A9D1Z6U5_9FIRM</name>
<evidence type="ECO:0000313" key="3">
    <source>
        <dbReference type="Proteomes" id="UP000824135"/>
    </source>
</evidence>
<dbReference type="PROSITE" id="PS51257">
    <property type="entry name" value="PROKAR_LIPOPROTEIN"/>
    <property type="match status" value="1"/>
</dbReference>
<keyword evidence="1" id="KW-0812">Transmembrane</keyword>